<protein>
    <submittedName>
        <fullName evidence="1">Uncharacterized protein</fullName>
    </submittedName>
</protein>
<sequence>MTQQGPIQKAQFPKPMLEGQIEEEQQYRFEGQTYQYRYDESYQPYPWVTHDFDAWLAREE</sequence>
<accession>A0A0E0LBD8</accession>
<proteinExistence type="predicted"/>
<dbReference type="AlphaFoldDB" id="A0A0E0LBD8"/>
<reference evidence="1" key="1">
    <citation type="submission" date="2015-04" db="UniProtKB">
        <authorList>
            <consortium name="EnsemblPlants"/>
        </authorList>
    </citation>
    <scope>IDENTIFICATION</scope>
</reference>
<evidence type="ECO:0000313" key="1">
    <source>
        <dbReference type="EnsemblPlants" id="OPUNC06G13150.1"/>
    </source>
</evidence>
<reference evidence="1" key="2">
    <citation type="submission" date="2018-05" db="EMBL/GenBank/DDBJ databases">
        <title>OpunRS2 (Oryza punctata Reference Sequence Version 2).</title>
        <authorList>
            <person name="Zhang J."/>
            <person name="Kudrna D."/>
            <person name="Lee S."/>
            <person name="Talag J."/>
            <person name="Welchert J."/>
            <person name="Wing R.A."/>
        </authorList>
    </citation>
    <scope>NUCLEOTIDE SEQUENCE [LARGE SCALE GENOMIC DNA]</scope>
</reference>
<evidence type="ECO:0000313" key="2">
    <source>
        <dbReference type="Proteomes" id="UP000026962"/>
    </source>
</evidence>
<dbReference type="EnsemblPlants" id="OPUNC06G13150.1">
    <property type="protein sequence ID" value="OPUNC06G13150.1"/>
    <property type="gene ID" value="OPUNC06G13150"/>
</dbReference>
<dbReference type="Gramene" id="OPUNC06G13150.1">
    <property type="protein sequence ID" value="OPUNC06G13150.1"/>
    <property type="gene ID" value="OPUNC06G13150"/>
</dbReference>
<dbReference type="HOGENOM" id="CLU_2945774_0_0_1"/>
<dbReference type="Proteomes" id="UP000026962">
    <property type="component" value="Chromosome 6"/>
</dbReference>
<organism evidence="1">
    <name type="scientific">Oryza punctata</name>
    <name type="common">Red rice</name>
    <dbReference type="NCBI Taxonomy" id="4537"/>
    <lineage>
        <taxon>Eukaryota</taxon>
        <taxon>Viridiplantae</taxon>
        <taxon>Streptophyta</taxon>
        <taxon>Embryophyta</taxon>
        <taxon>Tracheophyta</taxon>
        <taxon>Spermatophyta</taxon>
        <taxon>Magnoliopsida</taxon>
        <taxon>Liliopsida</taxon>
        <taxon>Poales</taxon>
        <taxon>Poaceae</taxon>
        <taxon>BOP clade</taxon>
        <taxon>Oryzoideae</taxon>
        <taxon>Oryzeae</taxon>
        <taxon>Oryzinae</taxon>
        <taxon>Oryza</taxon>
    </lineage>
</organism>
<name>A0A0E0LBD8_ORYPU</name>
<keyword evidence="2" id="KW-1185">Reference proteome</keyword>